<dbReference type="Gene3D" id="3.40.50.150">
    <property type="entry name" value="Vaccinia Virus protein VP39"/>
    <property type="match status" value="1"/>
</dbReference>
<dbReference type="GO" id="GO:0032259">
    <property type="term" value="P:methylation"/>
    <property type="evidence" value="ECO:0007669"/>
    <property type="project" value="UniProtKB-KW"/>
</dbReference>
<feature type="domain" description="Methyltransferase FkbM" evidence="1">
    <location>
        <begin position="115"/>
        <end position="269"/>
    </location>
</feature>
<dbReference type="PANTHER" id="PTHR34203:SF15">
    <property type="entry name" value="SLL1173 PROTEIN"/>
    <property type="match status" value="1"/>
</dbReference>
<dbReference type="SUPFAM" id="SSF53335">
    <property type="entry name" value="S-adenosyl-L-methionine-dependent methyltransferases"/>
    <property type="match status" value="1"/>
</dbReference>
<name>A0ABY8Q453_9RHOB</name>
<proteinExistence type="predicted"/>
<reference evidence="2 3" key="1">
    <citation type="submission" date="2023-04" db="EMBL/GenBank/DDBJ databases">
        <title>YMD61, complete Genome.</title>
        <authorList>
            <person name="Zhang J."/>
        </authorList>
    </citation>
    <scope>NUCLEOTIDE SEQUENCE [LARGE SCALE GENOMIC DNA]</scope>
    <source>
        <strain evidence="2 3">YMD61</strain>
    </source>
</reference>
<protein>
    <submittedName>
        <fullName evidence="2">FkbM family methyltransferase</fullName>
    </submittedName>
</protein>
<dbReference type="Pfam" id="PF05050">
    <property type="entry name" value="Methyltransf_21"/>
    <property type="match status" value="1"/>
</dbReference>
<dbReference type="GO" id="GO:0008168">
    <property type="term" value="F:methyltransferase activity"/>
    <property type="evidence" value="ECO:0007669"/>
    <property type="project" value="UniProtKB-KW"/>
</dbReference>
<evidence type="ECO:0000313" key="2">
    <source>
        <dbReference type="EMBL" id="WGV15397.1"/>
    </source>
</evidence>
<dbReference type="PANTHER" id="PTHR34203">
    <property type="entry name" value="METHYLTRANSFERASE, FKBM FAMILY PROTEIN"/>
    <property type="match status" value="1"/>
</dbReference>
<dbReference type="InterPro" id="IPR006342">
    <property type="entry name" value="FkbM_mtfrase"/>
</dbReference>
<sequence>MMQGNWRKVTEGESGVAAIAGQPPYGTYAPNALQRALISLAQKTILRRGAFRSRMTRLILALGQGKLDIRFRNAAFRIYGERNLIEYGLLLVPEYNRTDIDFLLTDAPQDATFVDIGCNIGLYGLPLAAARPKGHVLGIDANPRMIAQIGWNAAAGAQTNLTLTHAAVSDRDGSADLVIRKDDVAIVAIEESDSGEMPVRTLAALVSEAGLTRIHGLKIDIEGHEDRALVPFLDGCGPDLLPRRIVIEHPEADADYPGCTAAFARHGYRLQGRTRNNSLYLLAR</sequence>
<gene>
    <name evidence="2" type="ORF">QF092_14160</name>
</gene>
<dbReference type="EMBL" id="CP124535">
    <property type="protein sequence ID" value="WGV15397.1"/>
    <property type="molecule type" value="Genomic_DNA"/>
</dbReference>
<dbReference type="NCBIfam" id="TIGR01444">
    <property type="entry name" value="fkbM_fam"/>
    <property type="match status" value="1"/>
</dbReference>
<accession>A0ABY8Q453</accession>
<dbReference type="CDD" id="cd02440">
    <property type="entry name" value="AdoMet_MTases"/>
    <property type="match status" value="1"/>
</dbReference>
<keyword evidence="2" id="KW-0808">Transferase</keyword>
<dbReference type="InterPro" id="IPR052514">
    <property type="entry name" value="SAM-dependent_MTase"/>
</dbReference>
<evidence type="ECO:0000259" key="1">
    <source>
        <dbReference type="Pfam" id="PF05050"/>
    </source>
</evidence>
<keyword evidence="2" id="KW-0489">Methyltransferase</keyword>
<organism evidence="2 3">
    <name type="scientific">Fuscovulum ytuae</name>
    <dbReference type="NCBI Taxonomy" id="3042299"/>
    <lineage>
        <taxon>Bacteria</taxon>
        <taxon>Pseudomonadati</taxon>
        <taxon>Pseudomonadota</taxon>
        <taxon>Alphaproteobacteria</taxon>
        <taxon>Rhodobacterales</taxon>
        <taxon>Paracoccaceae</taxon>
        <taxon>Fuscovulum</taxon>
    </lineage>
</organism>
<dbReference type="InterPro" id="IPR029063">
    <property type="entry name" value="SAM-dependent_MTases_sf"/>
</dbReference>
<dbReference type="RefSeq" id="WP_281464731.1">
    <property type="nucleotide sequence ID" value="NZ_CP124535.1"/>
</dbReference>
<evidence type="ECO:0000313" key="3">
    <source>
        <dbReference type="Proteomes" id="UP001230978"/>
    </source>
</evidence>
<keyword evidence="3" id="KW-1185">Reference proteome</keyword>
<dbReference type="Proteomes" id="UP001230978">
    <property type="component" value="Chromosome"/>
</dbReference>